<dbReference type="GO" id="GO:0016746">
    <property type="term" value="F:acyltransferase activity"/>
    <property type="evidence" value="ECO:0007669"/>
    <property type="project" value="UniProtKB-KW"/>
</dbReference>
<keyword evidence="1" id="KW-0472">Membrane</keyword>
<proteinExistence type="predicted"/>
<keyword evidence="1" id="KW-0812">Transmembrane</keyword>
<keyword evidence="1" id="KW-1133">Transmembrane helix</keyword>
<accession>A0A7W7K6A6</accession>
<keyword evidence="3" id="KW-1185">Reference proteome</keyword>
<comment type="caution">
    <text evidence="2">The sequence shown here is derived from an EMBL/GenBank/DDBJ whole genome shotgun (WGS) entry which is preliminary data.</text>
</comment>
<evidence type="ECO:0000313" key="3">
    <source>
        <dbReference type="Proteomes" id="UP000555448"/>
    </source>
</evidence>
<feature type="transmembrane region" description="Helical" evidence="1">
    <location>
        <begin position="6"/>
        <end position="39"/>
    </location>
</feature>
<gene>
    <name evidence="2" type="ORF">HNO88_000319</name>
</gene>
<reference evidence="2 3" key="1">
    <citation type="submission" date="2020-08" db="EMBL/GenBank/DDBJ databases">
        <title>Functional genomics of gut bacteria from endangered species of beetles.</title>
        <authorList>
            <person name="Carlos-Shanley C."/>
        </authorList>
    </citation>
    <scope>NUCLEOTIDE SEQUENCE [LARGE SCALE GENOMIC DNA]</scope>
    <source>
        <strain evidence="2 3">S00245</strain>
    </source>
</reference>
<name>A0A7W7K6A6_9SPHN</name>
<dbReference type="AlphaFoldDB" id="A0A7W7K6A6"/>
<dbReference type="RefSeq" id="WP_184242091.1">
    <property type="nucleotide sequence ID" value="NZ_JACHLR010000001.1"/>
</dbReference>
<sequence>MIALTLIISAFKIVLLLLAGGLALGVASIFLVILPAIIIEHVLHRLGGLARKLKSRVRTSLAKVRAGNLAA</sequence>
<protein>
    <submittedName>
        <fullName evidence="2">Lauroyl/myristoyl acyltransferase</fullName>
    </submittedName>
</protein>
<keyword evidence="2" id="KW-0808">Transferase</keyword>
<evidence type="ECO:0000313" key="2">
    <source>
        <dbReference type="EMBL" id="MBB4857022.1"/>
    </source>
</evidence>
<keyword evidence="2" id="KW-0012">Acyltransferase</keyword>
<dbReference type="EMBL" id="JACHLR010000001">
    <property type="protein sequence ID" value="MBB4857022.1"/>
    <property type="molecule type" value="Genomic_DNA"/>
</dbReference>
<organism evidence="2 3">
    <name type="scientific">Novosphingobium chloroacetimidivorans</name>
    <dbReference type="NCBI Taxonomy" id="1428314"/>
    <lineage>
        <taxon>Bacteria</taxon>
        <taxon>Pseudomonadati</taxon>
        <taxon>Pseudomonadota</taxon>
        <taxon>Alphaproteobacteria</taxon>
        <taxon>Sphingomonadales</taxon>
        <taxon>Sphingomonadaceae</taxon>
        <taxon>Novosphingobium</taxon>
    </lineage>
</organism>
<evidence type="ECO:0000256" key="1">
    <source>
        <dbReference type="SAM" id="Phobius"/>
    </source>
</evidence>
<dbReference type="Proteomes" id="UP000555448">
    <property type="component" value="Unassembled WGS sequence"/>
</dbReference>